<dbReference type="SUPFAM" id="SSF57863">
    <property type="entry name" value="ArfGap/RecO-like zinc finger"/>
    <property type="match status" value="1"/>
</dbReference>
<dbReference type="GO" id="GO:0008270">
    <property type="term" value="F:zinc ion binding"/>
    <property type="evidence" value="ECO:0007669"/>
    <property type="project" value="UniProtKB-KW"/>
</dbReference>
<dbReference type="EMBL" id="QZWG01000004">
    <property type="protein sequence ID" value="RZC16466.1"/>
    <property type="molecule type" value="Genomic_DNA"/>
</dbReference>
<dbReference type="InterPro" id="IPR038508">
    <property type="entry name" value="ArfGAP_dom_sf"/>
</dbReference>
<dbReference type="GO" id="GO:0005543">
    <property type="term" value="F:phospholipid binding"/>
    <property type="evidence" value="ECO:0007669"/>
    <property type="project" value="InterPro"/>
</dbReference>
<protein>
    <submittedName>
        <fullName evidence="8">Putative ADP-ribosylation factor GTPase-activating protein AGD11</fullName>
    </submittedName>
</protein>
<evidence type="ECO:0000313" key="8">
    <source>
        <dbReference type="EMBL" id="RZC16466.1"/>
    </source>
</evidence>
<feature type="domain" description="C2" evidence="7">
    <location>
        <begin position="351"/>
        <end position="470"/>
    </location>
</feature>
<dbReference type="PROSITE" id="PS50004">
    <property type="entry name" value="C2"/>
    <property type="match status" value="1"/>
</dbReference>
<dbReference type="SMART" id="SM00105">
    <property type="entry name" value="ArfGap"/>
    <property type="match status" value="1"/>
</dbReference>
<dbReference type="InterPro" id="IPR044518">
    <property type="entry name" value="ARF_GAP_AGD11/12/13"/>
</dbReference>
<keyword evidence="4" id="KW-0862">Zinc</keyword>
<evidence type="ECO:0000256" key="5">
    <source>
        <dbReference type="ARBA" id="ARBA00022837"/>
    </source>
</evidence>
<accession>A0A445L005</accession>
<dbReference type="Pfam" id="PF01412">
    <property type="entry name" value="ArfGap"/>
    <property type="match status" value="1"/>
</dbReference>
<keyword evidence="5" id="KW-0106">Calcium</keyword>
<evidence type="ECO:0000256" key="6">
    <source>
        <dbReference type="SAM" id="MobiDB-lite"/>
    </source>
</evidence>
<keyword evidence="9" id="KW-1185">Reference proteome</keyword>
<evidence type="ECO:0000256" key="1">
    <source>
        <dbReference type="ARBA" id="ARBA00022468"/>
    </source>
</evidence>
<dbReference type="PANTHER" id="PTHR46220:SF15">
    <property type="entry name" value="CALCIUM-DEPENDENT ARF-TYPE GTPASE ACTIVATING FAMILY PROTEIN"/>
    <property type="match status" value="1"/>
</dbReference>
<keyword evidence="1" id="KW-0343">GTPase activation</keyword>
<evidence type="ECO:0000256" key="4">
    <source>
        <dbReference type="ARBA" id="ARBA00022833"/>
    </source>
</evidence>
<gene>
    <name evidence="8" type="ORF">D0Y65_009655</name>
</gene>
<proteinExistence type="predicted"/>
<dbReference type="CDD" id="cd04038">
    <property type="entry name" value="C2_ArfGAP"/>
    <property type="match status" value="1"/>
</dbReference>
<dbReference type="AlphaFoldDB" id="A0A445L005"/>
<feature type="region of interest" description="Disordered" evidence="6">
    <location>
        <begin position="315"/>
        <end position="335"/>
    </location>
</feature>
<feature type="compositionally biased region" description="Polar residues" evidence="6">
    <location>
        <begin position="13"/>
        <end position="23"/>
    </location>
</feature>
<feature type="compositionally biased region" description="Low complexity" evidence="6">
    <location>
        <begin position="84"/>
        <end position="97"/>
    </location>
</feature>
<dbReference type="InterPro" id="IPR035892">
    <property type="entry name" value="C2_domain_sf"/>
</dbReference>
<comment type="caution">
    <text evidence="8">The sequence shown here is derived from an EMBL/GenBank/DDBJ whole genome shotgun (WGS) entry which is preliminary data.</text>
</comment>
<feature type="compositionally biased region" description="Basic and acidic residues" evidence="6">
    <location>
        <begin position="326"/>
        <end position="335"/>
    </location>
</feature>
<dbReference type="Proteomes" id="UP000289340">
    <property type="component" value="Chromosome 4"/>
</dbReference>
<dbReference type="PANTHER" id="PTHR46220">
    <property type="entry name" value="ADP-RIBOSYLATION FACTOR GTPASE-ACTIVATING PROTEIN AGD12"/>
    <property type="match status" value="1"/>
</dbReference>
<name>A0A445L005_GLYSO</name>
<dbReference type="FunFam" id="2.60.40.150:FF:000190">
    <property type="entry name" value="ADP-ribosylation factor GTPase-activating protein AGD12"/>
    <property type="match status" value="1"/>
</dbReference>
<evidence type="ECO:0000259" key="7">
    <source>
        <dbReference type="PROSITE" id="PS50004"/>
    </source>
</evidence>
<dbReference type="InterPro" id="IPR001164">
    <property type="entry name" value="ArfGAP_dom"/>
</dbReference>
<sequence length="529" mass="58710">MHHRHHRTTTHTQNIPSSPITNTNLEHITSSKLHPDFLKKSIEKGIENCRKNRGTYKVLDLSESATPTVLEQHNPNTLAKTKETPNTTSLTTGTSRTQMEKAPLVDDVVSISVTLLRNKINTQRRLRWSCRRSRVRGGRRSHWSSGGEGGGGGKGEEPGFGVLGAKGGGGEDEEESEKGDKEGSSVMIAMLTALCSELPCGYKTKGCECWLRGQHHCMSNGVVVLASDSKVLSLKLDEWTDEQVDALVKFGGNTVINMKYEACLPSNIKKPKPNSSIEERSDFIRRKYEFLQFLDIEENLSCPFVPSHARCSSYSQRSSSSNNFPQDKKHYDKQETKSLIGSTFRNSWGRKDSEHKSSKKSNSLAGMVEFIGLIKVNVVKGTNLAIRDVMTSDPYVIISLGHQSVKTRVIKSSLNPVWNESLMLSIPDNIPPLKVLVYDKDIFSTDDFMGKAEIDIQPLVSAAKAYEKSSINDSLQLGKWVANGDNNTLVKDGTISLEDGKVKHDISVRLQHVERGVLEIELECVLLTQ</sequence>
<feature type="region of interest" description="Disordered" evidence="6">
    <location>
        <begin position="75"/>
        <end position="97"/>
    </location>
</feature>
<dbReference type="Gene3D" id="1.10.220.150">
    <property type="entry name" value="Arf GTPase activating protein"/>
    <property type="match status" value="1"/>
</dbReference>
<keyword evidence="3" id="KW-0863">Zinc-finger</keyword>
<feature type="region of interest" description="Disordered" evidence="6">
    <location>
        <begin position="1"/>
        <end position="23"/>
    </location>
</feature>
<evidence type="ECO:0000256" key="3">
    <source>
        <dbReference type="ARBA" id="ARBA00022771"/>
    </source>
</evidence>
<evidence type="ECO:0000313" key="9">
    <source>
        <dbReference type="Proteomes" id="UP000289340"/>
    </source>
</evidence>
<reference evidence="8 9" key="1">
    <citation type="submission" date="2018-09" db="EMBL/GenBank/DDBJ databases">
        <title>A high-quality reference genome of wild soybean provides a powerful tool to mine soybean genomes.</title>
        <authorList>
            <person name="Xie M."/>
            <person name="Chung C.Y.L."/>
            <person name="Li M.-W."/>
            <person name="Wong F.-L."/>
            <person name="Chan T.-F."/>
            <person name="Lam H.-M."/>
        </authorList>
    </citation>
    <scope>NUCLEOTIDE SEQUENCE [LARGE SCALE GENOMIC DNA]</scope>
    <source>
        <strain evidence="9">cv. W05</strain>
        <tissue evidence="8">Hypocotyl of etiolated seedlings</tissue>
    </source>
</reference>
<organism evidence="8 9">
    <name type="scientific">Glycine soja</name>
    <name type="common">Wild soybean</name>
    <dbReference type="NCBI Taxonomy" id="3848"/>
    <lineage>
        <taxon>Eukaryota</taxon>
        <taxon>Viridiplantae</taxon>
        <taxon>Streptophyta</taxon>
        <taxon>Embryophyta</taxon>
        <taxon>Tracheophyta</taxon>
        <taxon>Spermatophyta</taxon>
        <taxon>Magnoliopsida</taxon>
        <taxon>eudicotyledons</taxon>
        <taxon>Gunneridae</taxon>
        <taxon>Pentapetalae</taxon>
        <taxon>rosids</taxon>
        <taxon>fabids</taxon>
        <taxon>Fabales</taxon>
        <taxon>Fabaceae</taxon>
        <taxon>Papilionoideae</taxon>
        <taxon>50 kb inversion clade</taxon>
        <taxon>NPAAA clade</taxon>
        <taxon>indigoferoid/millettioid clade</taxon>
        <taxon>Phaseoleae</taxon>
        <taxon>Glycine</taxon>
        <taxon>Glycine subgen. Soja</taxon>
    </lineage>
</organism>
<dbReference type="GO" id="GO:0005096">
    <property type="term" value="F:GTPase activator activity"/>
    <property type="evidence" value="ECO:0007669"/>
    <property type="project" value="UniProtKB-KW"/>
</dbReference>
<evidence type="ECO:0000256" key="2">
    <source>
        <dbReference type="ARBA" id="ARBA00022723"/>
    </source>
</evidence>
<dbReference type="Pfam" id="PF00168">
    <property type="entry name" value="C2"/>
    <property type="match status" value="1"/>
</dbReference>
<keyword evidence="2" id="KW-0479">Metal-binding</keyword>
<dbReference type="SUPFAM" id="SSF49562">
    <property type="entry name" value="C2 domain (Calcium/lipid-binding domain, CaLB)"/>
    <property type="match status" value="1"/>
</dbReference>
<dbReference type="InterPro" id="IPR000008">
    <property type="entry name" value="C2_dom"/>
</dbReference>
<feature type="region of interest" description="Disordered" evidence="6">
    <location>
        <begin position="137"/>
        <end position="182"/>
    </location>
</feature>
<dbReference type="SMART" id="SM00239">
    <property type="entry name" value="C2"/>
    <property type="match status" value="1"/>
</dbReference>
<dbReference type="Gene3D" id="2.60.40.150">
    <property type="entry name" value="C2 domain"/>
    <property type="match status" value="1"/>
</dbReference>
<dbReference type="InterPro" id="IPR037278">
    <property type="entry name" value="ARFGAP/RecO"/>
</dbReference>